<evidence type="ECO:0000256" key="1">
    <source>
        <dbReference type="ARBA" id="ARBA00004141"/>
    </source>
</evidence>
<evidence type="ECO:0000256" key="6">
    <source>
        <dbReference type="ARBA" id="ARBA00022692"/>
    </source>
</evidence>
<dbReference type="AlphaFoldDB" id="A0A8H5MD83"/>
<keyword evidence="16" id="KW-1185">Reference proteome</keyword>
<evidence type="ECO:0000256" key="7">
    <source>
        <dbReference type="ARBA" id="ARBA00022832"/>
    </source>
</evidence>
<dbReference type="EMBL" id="JAACJN010000022">
    <property type="protein sequence ID" value="KAF5389391.1"/>
    <property type="molecule type" value="Genomic_DNA"/>
</dbReference>
<comment type="catalytic activity">
    <reaction evidence="13 14">
        <text>a very-long-chain (3R)-3-hydroxyacyl-CoA = a very-long-chain (2E)-enoyl-CoA + H2O</text>
        <dbReference type="Rhea" id="RHEA:45812"/>
        <dbReference type="ChEBI" id="CHEBI:15377"/>
        <dbReference type="ChEBI" id="CHEBI:83728"/>
        <dbReference type="ChEBI" id="CHEBI:85440"/>
        <dbReference type="EC" id="4.2.1.134"/>
    </reaction>
</comment>
<reference evidence="15 16" key="1">
    <citation type="journal article" date="2020" name="ISME J.">
        <title>Uncovering the hidden diversity of litter-decomposition mechanisms in mushroom-forming fungi.</title>
        <authorList>
            <person name="Floudas D."/>
            <person name="Bentzer J."/>
            <person name="Ahren D."/>
            <person name="Johansson T."/>
            <person name="Persson P."/>
            <person name="Tunlid A."/>
        </authorList>
    </citation>
    <scope>NUCLEOTIDE SEQUENCE [LARGE SCALE GENOMIC DNA]</scope>
    <source>
        <strain evidence="15 16">CBS 406.79</strain>
    </source>
</reference>
<evidence type="ECO:0000256" key="8">
    <source>
        <dbReference type="ARBA" id="ARBA00022989"/>
    </source>
</evidence>
<keyword evidence="11 14" id="KW-0275">Fatty acid biosynthesis</keyword>
<keyword evidence="9 14" id="KW-0443">Lipid metabolism</keyword>
<organism evidence="15 16">
    <name type="scientific">Collybiopsis confluens</name>
    <dbReference type="NCBI Taxonomy" id="2823264"/>
    <lineage>
        <taxon>Eukaryota</taxon>
        <taxon>Fungi</taxon>
        <taxon>Dikarya</taxon>
        <taxon>Basidiomycota</taxon>
        <taxon>Agaricomycotina</taxon>
        <taxon>Agaricomycetes</taxon>
        <taxon>Agaricomycetidae</taxon>
        <taxon>Agaricales</taxon>
        <taxon>Marasmiineae</taxon>
        <taxon>Omphalotaceae</taxon>
        <taxon>Collybiopsis</taxon>
    </lineage>
</organism>
<dbReference type="GO" id="GO:0030497">
    <property type="term" value="P:fatty acid elongation"/>
    <property type="evidence" value="ECO:0007669"/>
    <property type="project" value="TreeGrafter"/>
</dbReference>
<dbReference type="UniPathway" id="UPA00094"/>
<comment type="similarity">
    <text evidence="3 14">Belongs to the very long-chain fatty acids dehydratase HACD family.</text>
</comment>
<dbReference type="GO" id="GO:0042761">
    <property type="term" value="P:very long-chain fatty acid biosynthetic process"/>
    <property type="evidence" value="ECO:0007669"/>
    <property type="project" value="TreeGrafter"/>
</dbReference>
<evidence type="ECO:0000256" key="13">
    <source>
        <dbReference type="ARBA" id="ARBA00036671"/>
    </source>
</evidence>
<evidence type="ECO:0000256" key="2">
    <source>
        <dbReference type="ARBA" id="ARBA00005194"/>
    </source>
</evidence>
<evidence type="ECO:0000256" key="14">
    <source>
        <dbReference type="RuleBase" id="RU363109"/>
    </source>
</evidence>
<evidence type="ECO:0000256" key="12">
    <source>
        <dbReference type="ARBA" id="ARBA00023239"/>
    </source>
</evidence>
<sequence>MTKEKTNAAPAGQAKKAPPAFAKYYLFAYNVLSALGWAYVLVFTIIHVLNIDGQSSSVASTAPTASFTLSRFFSSIPFLKSNHRLTSISGLEARLPLSLVPFYRRAATNFGRVGVATTWVQTCALLEVIHVMLGWVRSPLQTTVMQVSSRLFLVWGIVEQFASVRSNPLYTSMVFAWSLTEVIRYSYYAANLLGLEPAVLLYLRYTTFYLLYPLGASSEAFLIYATLPATSPIPSWSSWAMARLLLFHAETVLGDQTMADVVIAAELFSKSLCGIFQGLRKVLRLLLPNCSGARTFMDYNSSIGAELWRIDAIACGVQLSRCFTYPCSFSV</sequence>
<evidence type="ECO:0000256" key="11">
    <source>
        <dbReference type="ARBA" id="ARBA00023160"/>
    </source>
</evidence>
<dbReference type="InterPro" id="IPR007482">
    <property type="entry name" value="Tyr_Pase-like_PTPLA"/>
</dbReference>
<keyword evidence="12 14" id="KW-0456">Lyase</keyword>
<evidence type="ECO:0000313" key="16">
    <source>
        <dbReference type="Proteomes" id="UP000518752"/>
    </source>
</evidence>
<dbReference type="PANTHER" id="PTHR11035">
    <property type="entry name" value="VERY-LONG-CHAIN (3R)-3-HYDROXYACYL-COA DEHYDRATASE"/>
    <property type="match status" value="1"/>
</dbReference>
<dbReference type="GO" id="GO:0102158">
    <property type="term" value="F:very-long-chain (3R)-3-hydroxyacyl-CoA dehydratase activity"/>
    <property type="evidence" value="ECO:0007669"/>
    <property type="project" value="UniProtKB-EC"/>
</dbReference>
<evidence type="ECO:0000256" key="9">
    <source>
        <dbReference type="ARBA" id="ARBA00023098"/>
    </source>
</evidence>
<dbReference type="Pfam" id="PF04387">
    <property type="entry name" value="PTPLA"/>
    <property type="match status" value="1"/>
</dbReference>
<comment type="subcellular location">
    <subcellularLocation>
        <location evidence="14">Endoplasmic reticulum membrane</location>
        <topology evidence="14">Multi-pass membrane protein</topology>
    </subcellularLocation>
    <subcellularLocation>
        <location evidence="1">Membrane</location>
        <topology evidence="1">Multi-pass membrane protein</topology>
    </subcellularLocation>
</comment>
<evidence type="ECO:0000256" key="4">
    <source>
        <dbReference type="ARBA" id="ARBA00013122"/>
    </source>
</evidence>
<evidence type="ECO:0000256" key="5">
    <source>
        <dbReference type="ARBA" id="ARBA00022516"/>
    </source>
</evidence>
<evidence type="ECO:0000256" key="3">
    <source>
        <dbReference type="ARBA" id="ARBA00007811"/>
    </source>
</evidence>
<accession>A0A8H5MD83</accession>
<gene>
    <name evidence="15" type="ORF">D9757_004281</name>
</gene>
<comment type="pathway">
    <text evidence="2 14">Lipid metabolism; fatty acid biosynthesis.</text>
</comment>
<dbReference type="GO" id="GO:0030148">
    <property type="term" value="P:sphingolipid biosynthetic process"/>
    <property type="evidence" value="ECO:0007669"/>
    <property type="project" value="TreeGrafter"/>
</dbReference>
<keyword evidence="10 14" id="KW-0472">Membrane</keyword>
<evidence type="ECO:0000256" key="10">
    <source>
        <dbReference type="ARBA" id="ARBA00023136"/>
    </source>
</evidence>
<dbReference type="Proteomes" id="UP000518752">
    <property type="component" value="Unassembled WGS sequence"/>
</dbReference>
<proteinExistence type="inferred from homology"/>
<keyword evidence="7 14" id="KW-0276">Fatty acid metabolism</keyword>
<dbReference type="PANTHER" id="PTHR11035:SF3">
    <property type="entry name" value="VERY-LONG-CHAIN (3R)-3-HYDROXYACYL-COA DEHYDRATASE"/>
    <property type="match status" value="1"/>
</dbReference>
<keyword evidence="8 14" id="KW-1133">Transmembrane helix</keyword>
<comment type="caution">
    <text evidence="14">Lacks conserved residue(s) required for the propagation of feature annotation.</text>
</comment>
<protein>
    <recommendedName>
        <fullName evidence="4 14">Very-long-chain (3R)-3-hydroxyacyl-CoA dehydratase</fullName>
        <ecNumber evidence="4 14">4.2.1.134</ecNumber>
    </recommendedName>
</protein>
<name>A0A8H5MD83_9AGAR</name>
<keyword evidence="6 14" id="KW-0812">Transmembrane</keyword>
<evidence type="ECO:0000313" key="15">
    <source>
        <dbReference type="EMBL" id="KAF5389391.1"/>
    </source>
</evidence>
<comment type="function">
    <text evidence="14">Catalyzes the third of the four reactions of the long-chain fatty acids elongation cycle. This endoplasmic reticulum-bound enzymatic process, allows the addition of two carbons to the chain of long- and very long-chain fatty acids/VLCFAs per cycle. This enzyme catalyzes the dehydration of the 3-hydroxyacyl-CoA intermediate into trans-2,3-enoyl-CoA, within each cycle of fatty acid elongation. Thereby, it participates to the production of VLCFAs of different chain lengths that are involved in multiple biological processes as precursors of membrane lipids and lipid mediators.</text>
</comment>
<comment type="caution">
    <text evidence="15">The sequence shown here is derived from an EMBL/GenBank/DDBJ whole genome shotgun (WGS) entry which is preliminary data.</text>
</comment>
<dbReference type="EC" id="4.2.1.134" evidence="4 14"/>
<keyword evidence="5 14" id="KW-0444">Lipid biosynthesis</keyword>
<keyword evidence="14" id="KW-0256">Endoplasmic reticulum</keyword>
<dbReference type="OrthoDB" id="46988at2759"/>
<feature type="transmembrane region" description="Helical" evidence="14">
    <location>
        <begin position="24"/>
        <end position="49"/>
    </location>
</feature>
<dbReference type="GO" id="GO:0005789">
    <property type="term" value="C:endoplasmic reticulum membrane"/>
    <property type="evidence" value="ECO:0007669"/>
    <property type="project" value="UniProtKB-SubCell"/>
</dbReference>